<feature type="compositionally biased region" description="Basic and acidic residues" evidence="1">
    <location>
        <begin position="494"/>
        <end position="504"/>
    </location>
</feature>
<dbReference type="CDD" id="cd09917">
    <property type="entry name" value="F-box_SF"/>
    <property type="match status" value="1"/>
</dbReference>
<feature type="region of interest" description="Disordered" evidence="1">
    <location>
        <begin position="491"/>
        <end position="513"/>
    </location>
</feature>
<accession>A0ABR3PR69</accession>
<dbReference type="SUPFAM" id="SSF81383">
    <property type="entry name" value="F-box domain"/>
    <property type="match status" value="1"/>
</dbReference>
<dbReference type="InterPro" id="IPR036047">
    <property type="entry name" value="F-box-like_dom_sf"/>
</dbReference>
<dbReference type="PROSITE" id="PS50181">
    <property type="entry name" value="FBOX"/>
    <property type="match status" value="1"/>
</dbReference>
<reference evidence="3 4" key="1">
    <citation type="submission" date="2023-08" db="EMBL/GenBank/DDBJ databases">
        <title>Annotated Genome Sequence of Vanrija albida AlHP1.</title>
        <authorList>
            <person name="Herzog R."/>
        </authorList>
    </citation>
    <scope>NUCLEOTIDE SEQUENCE [LARGE SCALE GENOMIC DNA]</scope>
    <source>
        <strain evidence="3 4">AlHP1</strain>
    </source>
</reference>
<dbReference type="GeneID" id="95989539"/>
<name>A0ABR3PR69_9TREE</name>
<organism evidence="3 4">
    <name type="scientific">Vanrija albida</name>
    <dbReference type="NCBI Taxonomy" id="181172"/>
    <lineage>
        <taxon>Eukaryota</taxon>
        <taxon>Fungi</taxon>
        <taxon>Dikarya</taxon>
        <taxon>Basidiomycota</taxon>
        <taxon>Agaricomycotina</taxon>
        <taxon>Tremellomycetes</taxon>
        <taxon>Trichosporonales</taxon>
        <taxon>Trichosporonaceae</taxon>
        <taxon>Vanrija</taxon>
    </lineage>
</organism>
<dbReference type="EMBL" id="JBBXJM010000007">
    <property type="protein sequence ID" value="KAL1404885.1"/>
    <property type="molecule type" value="Genomic_DNA"/>
</dbReference>
<evidence type="ECO:0000313" key="3">
    <source>
        <dbReference type="EMBL" id="KAL1404885.1"/>
    </source>
</evidence>
<dbReference type="Pfam" id="PF00646">
    <property type="entry name" value="F-box"/>
    <property type="match status" value="1"/>
</dbReference>
<dbReference type="InterPro" id="IPR001810">
    <property type="entry name" value="F-box_dom"/>
</dbReference>
<evidence type="ECO:0000313" key="4">
    <source>
        <dbReference type="Proteomes" id="UP001565368"/>
    </source>
</evidence>
<dbReference type="RefSeq" id="XP_069204829.1">
    <property type="nucleotide sequence ID" value="XM_069356892.1"/>
</dbReference>
<sequence>MAPVSPPPTPPTRVGLWSLPAELLVEISQQLPRSSIGHLRLCCKSFNDALVDTRRSAFHSVSIRANPAGLAFLSGLAASSGARHVRHVTLDIFSQTEGDPPLPEAMDLLGLYPTSAGEDDAPAGLDTPLARQLAVAFCRLPALEGASIASGDGFVPLPYNQFDSRESTWRDSVGTWPETSNPHSWRGGSYRHGNGLDVRTATAKFRAVLFALARAHAKGIPVTTLKVRGGSRDGTGVNDLAFSLSTAEYQLVAPLLGQLKTLHVELGSFMENGVEDYQAFNVFIRLCTGLVELGLSCMSTLHSEQGSIGGFRRQIKYSDAVLRLLETPARPLPDLAVLRMHDFAFSPILLAKLLSQWQVPEEVYLGSIALYDGTTTERDDNPGPKPLKPLWDSVLRSVSDAGPVTTRELGLSNLLELHSFNEYDEVFHVHFECGETLGALCATVRADPGAVMLPEPTLLPSGDDFQIDVGVENDGGNVFLRAAGLLKDPMTEAECERERPEKPTIARRRKRAR</sequence>
<proteinExistence type="predicted"/>
<feature type="domain" description="F-box" evidence="2">
    <location>
        <begin position="13"/>
        <end position="61"/>
    </location>
</feature>
<dbReference type="Proteomes" id="UP001565368">
    <property type="component" value="Unassembled WGS sequence"/>
</dbReference>
<evidence type="ECO:0000256" key="1">
    <source>
        <dbReference type="SAM" id="MobiDB-lite"/>
    </source>
</evidence>
<comment type="caution">
    <text evidence="3">The sequence shown here is derived from an EMBL/GenBank/DDBJ whole genome shotgun (WGS) entry which is preliminary data.</text>
</comment>
<gene>
    <name evidence="3" type="ORF">Q8F55_008496</name>
</gene>
<evidence type="ECO:0000259" key="2">
    <source>
        <dbReference type="PROSITE" id="PS50181"/>
    </source>
</evidence>
<protein>
    <recommendedName>
        <fullName evidence="2">F-box domain-containing protein</fullName>
    </recommendedName>
</protein>
<keyword evidence="4" id="KW-1185">Reference proteome</keyword>